<comment type="function">
    <text evidence="19">Part of the PpsABCDE complex involved in the biosynthesis of the lipid core common to phthiocerols and phenolphthiocerols by successive additions of malonyl-CoA or methylmalonyl-CoA extender units. PpsA can accept as substrate the activated forms of either icosanoyl (C20), docosanoyl (C22) or lignoceroyl (C24) groups from FadD26, or a (4-hydroxyphenyl)-C17 or (4-hydroxyphenyl)-C19 fatty acyl from FadD29. PpsA initiates the biosynthesis and extends its substrate using a malonyl-CoA extender unit. The PpsB and PpsC proteins add the second and third malonyl-CoA extender units. PpsD adds an (R)-methylmalonyl unit and PpsE adds a second (R)-methylmalonyl unit. The incorporation of the methylmalonyl units results in formation of two branched methyl groups in the elongated product.</text>
</comment>
<dbReference type="InterPro" id="IPR042099">
    <property type="entry name" value="ANL_N_sf"/>
</dbReference>
<dbReference type="InterPro" id="IPR025110">
    <property type="entry name" value="AMP-bd_C"/>
</dbReference>
<proteinExistence type="inferred from homology"/>
<dbReference type="FunFam" id="3.40.50.980:FF:000001">
    <property type="entry name" value="Non-ribosomal peptide synthetase"/>
    <property type="match status" value="1"/>
</dbReference>
<dbReference type="FunFam" id="2.30.38.10:FF:000001">
    <property type="entry name" value="Non-ribosomal peptide synthetase PvdI"/>
    <property type="match status" value="2"/>
</dbReference>
<evidence type="ECO:0000256" key="16">
    <source>
        <dbReference type="ARBA" id="ARBA00051971"/>
    </source>
</evidence>
<evidence type="ECO:0000256" key="12">
    <source>
        <dbReference type="ARBA" id="ARBA00023098"/>
    </source>
</evidence>
<keyword evidence="11" id="KW-0560">Oxidoreductase</keyword>
<dbReference type="Pfam" id="PF16197">
    <property type="entry name" value="KAsynt_C_assoc"/>
    <property type="match status" value="1"/>
</dbReference>
<dbReference type="CDD" id="cd00833">
    <property type="entry name" value="PKS"/>
    <property type="match status" value="1"/>
</dbReference>
<dbReference type="SUPFAM" id="SSF51735">
    <property type="entry name" value="NAD(P)-binding Rossmann-fold domains"/>
    <property type="match status" value="2"/>
</dbReference>
<comment type="pathway">
    <text evidence="3">Lipid metabolism; fatty acid biosynthesis.</text>
</comment>
<evidence type="ECO:0000256" key="5">
    <source>
        <dbReference type="ARBA" id="ARBA00006484"/>
    </source>
</evidence>
<dbReference type="FunFam" id="3.30.559.10:FF:000012">
    <property type="entry name" value="Non-ribosomal peptide synthetase"/>
    <property type="match status" value="1"/>
</dbReference>
<keyword evidence="28" id="KW-1185">Reference proteome</keyword>
<dbReference type="Gene3D" id="3.40.50.980">
    <property type="match status" value="2"/>
</dbReference>
<comment type="similarity">
    <text evidence="14">In the C-terminal section; belongs to the NRP synthetase family.</text>
</comment>
<evidence type="ECO:0000256" key="18">
    <source>
        <dbReference type="ARBA" id="ARBA00052745"/>
    </source>
</evidence>
<evidence type="ECO:0000313" key="28">
    <source>
        <dbReference type="Proteomes" id="UP000023435"/>
    </source>
</evidence>
<dbReference type="Gene3D" id="3.40.50.720">
    <property type="entry name" value="NAD(P)-binding Rossmann-like Domain"/>
    <property type="match status" value="1"/>
</dbReference>
<evidence type="ECO:0000256" key="1">
    <source>
        <dbReference type="ARBA" id="ARBA00001937"/>
    </source>
</evidence>
<dbReference type="InterPro" id="IPR013968">
    <property type="entry name" value="PKS_KR"/>
</dbReference>
<keyword evidence="10" id="KW-0521">NADP</keyword>
<protein>
    <recommendedName>
        <fullName evidence="21">Phenolphthiocerol/phthiocerol polyketide synthase subunit E</fullName>
        <ecNumber evidence="20">2.3.1.292</ecNumber>
    </recommendedName>
    <alternativeName>
        <fullName evidence="23">(Phenol)carboxyphthiodiolenone synthase subunit E</fullName>
    </alternativeName>
    <alternativeName>
        <fullName evidence="24">Beta-ketoacyl-acyl-carrier-protein synthase I</fullName>
    </alternativeName>
    <alternativeName>
        <fullName evidence="22">Phthiocerol synthesis polyketide synthase type I PpsE</fullName>
    </alternativeName>
</protein>
<dbReference type="PANTHER" id="PTHR45527">
    <property type="entry name" value="NONRIBOSOMAL PEPTIDE SYNTHETASE"/>
    <property type="match status" value="1"/>
</dbReference>
<dbReference type="EMBL" id="JAJA02000001">
    <property type="protein sequence ID" value="KWS02896.1"/>
    <property type="molecule type" value="Genomic_DNA"/>
</dbReference>
<dbReference type="Pfam" id="PF00668">
    <property type="entry name" value="Condensation"/>
    <property type="match status" value="2"/>
</dbReference>
<evidence type="ECO:0000256" key="19">
    <source>
        <dbReference type="ARBA" id="ARBA00058455"/>
    </source>
</evidence>
<dbReference type="PROSITE" id="PS50075">
    <property type="entry name" value="CARRIER"/>
    <property type="match status" value="3"/>
</dbReference>
<dbReference type="InterPro" id="IPR020806">
    <property type="entry name" value="PKS_PP-bd"/>
</dbReference>
<dbReference type="InterPro" id="IPR001227">
    <property type="entry name" value="Ac_transferase_dom_sf"/>
</dbReference>
<dbReference type="PANTHER" id="PTHR45527:SF14">
    <property type="entry name" value="PLIPASTATIN SYNTHASE SUBUNIT B"/>
    <property type="match status" value="1"/>
</dbReference>
<dbReference type="InterPro" id="IPR023213">
    <property type="entry name" value="CAT-like_dom_sf"/>
</dbReference>
<dbReference type="GO" id="GO:0005829">
    <property type="term" value="C:cytosol"/>
    <property type="evidence" value="ECO:0007669"/>
    <property type="project" value="TreeGrafter"/>
</dbReference>
<dbReference type="InterPro" id="IPR009081">
    <property type="entry name" value="PP-bd_ACP"/>
</dbReference>
<dbReference type="InterPro" id="IPR032821">
    <property type="entry name" value="PKS_assoc"/>
</dbReference>
<dbReference type="NCBIfam" id="TIGR01733">
    <property type="entry name" value="AA-adenyl-dom"/>
    <property type="match status" value="2"/>
</dbReference>
<dbReference type="SMART" id="SM00825">
    <property type="entry name" value="PKS_KS"/>
    <property type="match status" value="1"/>
</dbReference>
<evidence type="ECO:0000259" key="25">
    <source>
        <dbReference type="PROSITE" id="PS50075"/>
    </source>
</evidence>
<dbReference type="SMART" id="SM01294">
    <property type="entry name" value="PKS_PP_betabranch"/>
    <property type="match status" value="1"/>
</dbReference>
<comment type="catalytic activity">
    <reaction evidence="18">
        <text>icosanoyl-[(phenol)carboxyphthiodiolenone synthase] + 2 (S)-methylmalonyl-CoA + 3 malonyl-CoA + 5 NADPH + 10 H(+) = C32-carboxyphthiodiolenone-[(phenol)carboxyphthiodiolenone synthase] + 5 CO2 + 5 NADP(+) + 5 CoA + 2 H2O</text>
        <dbReference type="Rhea" id="RHEA:57748"/>
        <dbReference type="Rhea" id="RHEA-COMP:14985"/>
        <dbReference type="Rhea" id="RHEA-COMP:14986"/>
        <dbReference type="ChEBI" id="CHEBI:15377"/>
        <dbReference type="ChEBI" id="CHEBI:15378"/>
        <dbReference type="ChEBI" id="CHEBI:16526"/>
        <dbReference type="ChEBI" id="CHEBI:57287"/>
        <dbReference type="ChEBI" id="CHEBI:57327"/>
        <dbReference type="ChEBI" id="CHEBI:57384"/>
        <dbReference type="ChEBI" id="CHEBI:57783"/>
        <dbReference type="ChEBI" id="CHEBI:58349"/>
        <dbReference type="ChEBI" id="CHEBI:87848"/>
        <dbReference type="ChEBI" id="CHEBI:142236"/>
        <dbReference type="EC" id="2.3.1.292"/>
    </reaction>
</comment>
<dbReference type="InterPro" id="IPR016035">
    <property type="entry name" value="Acyl_Trfase/lysoPLipase"/>
</dbReference>
<evidence type="ECO:0000256" key="15">
    <source>
        <dbReference type="ARBA" id="ARBA00050973"/>
    </source>
</evidence>
<evidence type="ECO:0000256" key="3">
    <source>
        <dbReference type="ARBA" id="ARBA00005194"/>
    </source>
</evidence>
<dbReference type="Gene3D" id="3.30.559.10">
    <property type="entry name" value="Chloramphenicol acetyltransferase-like domain"/>
    <property type="match status" value="2"/>
</dbReference>
<dbReference type="SUPFAM" id="SSF53901">
    <property type="entry name" value="Thiolase-like"/>
    <property type="match status" value="1"/>
</dbReference>
<dbReference type="SUPFAM" id="SSF52151">
    <property type="entry name" value="FabD/lysophospholipase-like"/>
    <property type="match status" value="1"/>
</dbReference>
<dbReference type="EC" id="2.3.1.292" evidence="20"/>
<dbReference type="InterPro" id="IPR014043">
    <property type="entry name" value="Acyl_transferase_dom"/>
</dbReference>
<gene>
    <name evidence="27" type="ORF">AZ78_0442</name>
</gene>
<dbReference type="Gene3D" id="3.30.70.3290">
    <property type="match status" value="1"/>
</dbReference>
<dbReference type="PROSITE" id="PS00012">
    <property type="entry name" value="PHOSPHOPANTETHEINE"/>
    <property type="match status" value="1"/>
</dbReference>
<organism evidence="27 28">
    <name type="scientific">Lysobacter capsici AZ78</name>
    <dbReference type="NCBI Taxonomy" id="1444315"/>
    <lineage>
        <taxon>Bacteria</taxon>
        <taxon>Pseudomonadati</taxon>
        <taxon>Pseudomonadota</taxon>
        <taxon>Gammaproteobacteria</taxon>
        <taxon>Lysobacterales</taxon>
        <taxon>Lysobacteraceae</taxon>
        <taxon>Lysobacter</taxon>
    </lineage>
</organism>
<dbReference type="Gene3D" id="3.40.366.10">
    <property type="entry name" value="Malonyl-Coenzyme A Acyl Carrier Protein, domain 2"/>
    <property type="match status" value="1"/>
</dbReference>
<dbReference type="GO" id="GO:0044550">
    <property type="term" value="P:secondary metabolite biosynthetic process"/>
    <property type="evidence" value="ECO:0007669"/>
    <property type="project" value="TreeGrafter"/>
</dbReference>
<dbReference type="Proteomes" id="UP000023435">
    <property type="component" value="Unassembled WGS sequence"/>
</dbReference>
<evidence type="ECO:0000313" key="27">
    <source>
        <dbReference type="EMBL" id="KWS02896.1"/>
    </source>
</evidence>
<dbReference type="InterPro" id="IPR010071">
    <property type="entry name" value="AA_adenyl_dom"/>
</dbReference>
<dbReference type="SUPFAM" id="SSF47336">
    <property type="entry name" value="ACP-like"/>
    <property type="match status" value="3"/>
</dbReference>
<dbReference type="FunFam" id="3.30.300.30:FF:000010">
    <property type="entry name" value="Enterobactin synthetase component F"/>
    <property type="match status" value="2"/>
</dbReference>
<dbReference type="UniPathway" id="UPA00094"/>
<evidence type="ECO:0000259" key="26">
    <source>
        <dbReference type="PROSITE" id="PS52004"/>
    </source>
</evidence>
<evidence type="ECO:0000256" key="22">
    <source>
        <dbReference type="ARBA" id="ARBA00075053"/>
    </source>
</evidence>
<dbReference type="Pfam" id="PF00501">
    <property type="entry name" value="AMP-binding"/>
    <property type="match status" value="2"/>
</dbReference>
<dbReference type="GO" id="GO:0006633">
    <property type="term" value="P:fatty acid biosynthetic process"/>
    <property type="evidence" value="ECO:0007669"/>
    <property type="project" value="UniProtKB-UniPathway"/>
</dbReference>
<keyword evidence="8 27" id="KW-0808">Transferase</keyword>
<sequence>MSKATGISNSSATRDGHEAAIAIVGMAGRFPGAGDLESFWANLVAGVESVRDFDDASLRAAGVAQSDLADPRYVRRAGALDAIESFDADFFAMTALEARATDPQQRLFLQTAWTAMEHAGYGPGSRMGTVGVYASASTNAYFLERLARRPELMQSVGPMALSIGNEKDYLATRTAYKLGLQGPAVTVQTACSSSLVAVHLACQALLAGECDMALAGGVSVRTLEPRGYRHVDGGILSSDGRCRPFDADASGTVSGDGVAAVLLKPLAQALADGDCIHAVIIGSAVNNDGDDKTGFTAPSVEGQAAVVREALAVAGVEPETIGYLEAHGTGTALGDPIEFAALKSAFGDAQTPYCALGALKANIGHLDAAAGIAGLVKAALAVGRGELPPNPHLRQLNPHIDTTGSPFRFPLARETWPLRDGVRRAGVSSFGIGGTNAHVVLESPPASPAVSAPQSKWAQPLLLSARTPAALTSLVDAMRRRLADAGDAYAAIAHTTRAGRKALRYRTAIAAADASAAIECLDRAEMHDGENAPALVFLFPGQGSQFAAMAAALYAAYRGFREDVDACARVLEPQLGLDLRPLLLEPSQAGRLEATELTQPALFVVGYALARLLESFGLRPSAMLGHSLGEYVAACLAGVIARDDALRLVALRGRLVAQLPAGAMLAAMADEASLRDLLLAQVEIAAVNGARQCTLAGPPESIRAQAEALAAAGIACRGLSVSHAFHSAMLEPILQRFADAVALTPLSAPQRAYISNVDGGWISAERAMSVDYWVAHMRQAVRFHDGLRSLASLGEIAVVEVGPGAALGAFAQAAGVSSQSFQTLSASDQDPLAALRATLAALWARGHRIDWRRAVPEAPQRRVPVPAYPFAEERHWIDASPSAVTEARSDDVVAHSSSGSGFVESGLVEIFPAAIAAAETGSVETTASIPGWRRLPRPPAEWPIAPPQEVLWFADPGGADLATLAQLRRQGWRVRLVEAVAGVAGVVTRSDGFALDPAQHEALVRLIAELGKGGAVPSRIVYAWPMSARDSDGEGAEQLCVHAPIALARALDASAGARFSVDVLTLAAQSVDGREHDDPAQALVAGVCRVAPLEHPRIAWRWLDVEGGPHDGHAPADPLLLATALAGLGVDAGAHPAHAVVALRGSHAWVPDLAEADLRETDPTRAIDPETGGAALRDRGHCLILGGTGGIGLAFAEYLTARVANPRLTLLARRERDDIERRLDALRERGAAIRLIRADVADADALRAAIADAVAAYGAIDLVLHAAGAAGEGLIRHTDRARLAPVLDPKTAGLRALDAALGDAPVRIVLCSSINALRPVPGQVGYCAAGAYLDAYAQKRSRRGRRIVSVNWGPWAGIGMAAAQGAGDMPDARAIGDAFDAVLGFGGRQLLLTPSRAAPTAVAKAVPALVEATYPDAVGGEFEAVIARMRGIWRDLFGRDAADDADFFAVGGHSLMALQLIARVQRDFGVEPSLQALLAAPTLVGMARAVWSAMRGAQPGALPLADRSLPLPLSWSQQRLWFLDQLDAAAGAAYHIAAGVRLRGALDEAALTRALDRIVERHESLRTVFEHGADGPVQVVRAANGLALARQDLHALPASQREAALAQACMAWSAAPFDLSAHPPVRALLVCLQADEHVLVLVQHHIASDGWSQGVLVRELGALYAAYAQGRPDPLPALPLQYADYAAWQRARLSQTDSAEQVQAWCAQLRGAPELLALPTDRPRPSLQSYRGGRLPLRLKAGLMQRLHALALAHGTTLYTVLLAGWSALLSRLSGQDEVVVGSPVANRPRVELEGLIGFFVNTLALRLRVEDTATVASLLEQAKTKVLEAHGRQDVPFERVVEALHPRRSLSHSPVFQTLLSLDNTPERTLALPGLDVEGYAVSHGATQFDLGLTLREEGQELSGAIEYSSDLFDEDTVARWSRWLERLLDGMARSPDTTLASLALLDQNERAQLLQQSAGPSAEPPQKTLVELFQAQVARTPNAVALRSGEAQLSYAQLEAASNRVAHALIELGVVPDTCVGLCAERGIELVIGLLGILKAGGAYVPLDPGYPRERLLQMLEDAAPVAVVSAGGAAARLGVYGHGVLEVEDTANSARSHAPQVALRPDHLAYVIYTSGSTGQPKGVMVEHRQVAALFAATQASFGFGPDDVWTVFHSFAFDFSVWEMWGALLYGGCAIIVPWECTRSPEDFLALLARERVSMLSQTPSAFRQLIAAGAGDTPLPALRAVVFGGEALDPRMLRPWIERHPPERVAMINMYGITEITVHASYLRLQRDAIEHGHGSPIGRALPHLRLYVLDASGEPAPVGVPGELYVGGAGVARGYLHRPELTRQRFLPNPFVPGDRLYRTGDLARRRADGGLDYLGRNDFQVKIRGHRIELGEIEAALRGLDGVREAVVEAREDGEGERRLVAYFETADANLAAESLRAALIAALPSYMVPAAFVRVSHWPLTPSGKLDRGALPTPDAEAALHRRYRAPTDALRQSLADVWARALQLPVDRIGIDDNFFELGGDSIRSIAVVAEGRRRGFGFAVVDLFRHPTVDALAHAIGSSVASTKNDDAPDWQALDAASTETPVDDEMPDGVEDAWDATLLQRGMIFHGEYGGARGVYHDVFSYRIDLPRWDEPAMRAALDAVALRHPSLRSGFELRRDGTVRQCVHAAARIALTCSDLRGLDADAQRAAVLAFLAEQQARPWELQKAPLLAFFVHRCDDTRIQLTIAFHHAILDGWSVALMQSEIFAEYFRALGMDVPAPLPPTVSPKAAAWLEHQALGAARHAEFWSGYLADAEATILPDLPGSWPHCDVRNPTVAVPAPVAARLSALASELGVPLRSVLLAAHLHVIGLFADTQAPMTGVVCNTRPETEGGERTLGLFLNTLPLRMSAAPGSWKQRIQAVFDEENRLAEHRRYPYFRIVSEHAHRARLDAVFNYVHFHAHQAIHDAVRDRAVPMAANEVDTVESTGFGLTTTFSGAGDGLALAFDADRGRFGRDQLMRMADAYLRVLATIADDADAAWQATSALSASERKRLTADWNATDHAYPREVMHAGFERQVLERPQALAVLCGDERWSYQALNERANRIAHRLLADGVQAGDRVGILLERGPWMVAAVLAVAKAGAAYVPLDPAHPVQRLRETLDDCTPRRVLSQRSLSQHEGLSAVPVLCVDEAEQWSDQPVWNPSSIGIGVDAQALAYVIYTSGSTGRPKGVMVKHAAAANLFAWVESTFAMGPSDRVLFTTSLSFDLSVYDLFGVLWSGGSVHVARSEDVRDPARLIELLRSGITFWDSAPAVFAGLVGSLTEEVSRDLRLAFFSGDWIGLELPDAVRRAFPRCEVVALGGATEATVWSNYHRIDRVEPHWKSIPYGRPIWNARYYVLDARGEPCPVGVPGDLYIAGDCLAEGYWNRDELTAERFVPDPFVPGERMYKTGDRARYWAGGTMEFLGRNDFQVKIRGYRIELGEIESALQACAGVRDAVVVARGDAGSERTLVAYWQGDAIEVSALRGQLQSRLPEYMLPSAFVHVDQWPLTPNGKLDRAALPAPEGDAHARQTYDAPEGEVEQALSQLWTELLGIERVGRHDHFFALGGHSLLLVQLSLRMREMFAIELTIDLLMRSPVLKAMAEAVVDMQFQTYMGSDAQALSDSLDGLSRDELLALLDEEDGVT</sequence>
<comment type="similarity">
    <text evidence="5">Belongs to the short-chain dehydrogenases/reductases (SDR) family.</text>
</comment>
<dbReference type="FunFam" id="3.40.47.10:FF:000042">
    <property type="entry name" value="Polyketide synthase Pks13"/>
    <property type="match status" value="1"/>
</dbReference>
<keyword evidence="27" id="KW-0012">Acyltransferase</keyword>
<dbReference type="Pfam" id="PF13193">
    <property type="entry name" value="AMP-binding_C"/>
    <property type="match status" value="2"/>
</dbReference>
<evidence type="ECO:0000256" key="14">
    <source>
        <dbReference type="ARBA" id="ARBA00029443"/>
    </source>
</evidence>
<feature type="domain" description="Carrier" evidence="25">
    <location>
        <begin position="1420"/>
        <end position="1494"/>
    </location>
</feature>
<dbReference type="InterPro" id="IPR045851">
    <property type="entry name" value="AMP-bd_C_sf"/>
</dbReference>
<comment type="caution">
    <text evidence="27">The sequence shown here is derived from an EMBL/GenBank/DDBJ whole genome shotgun (WGS) entry which is preliminary data.</text>
</comment>
<dbReference type="FunFam" id="1.10.1200.10:FF:000005">
    <property type="entry name" value="Nonribosomal peptide synthetase 1"/>
    <property type="match status" value="2"/>
</dbReference>
<evidence type="ECO:0000256" key="2">
    <source>
        <dbReference type="ARBA" id="ARBA00001957"/>
    </source>
</evidence>
<evidence type="ECO:0000256" key="21">
    <source>
        <dbReference type="ARBA" id="ARBA00073623"/>
    </source>
</evidence>
<dbReference type="SUPFAM" id="SSF55048">
    <property type="entry name" value="Probable ACP-binding domain of malonyl-CoA ACP transacylase"/>
    <property type="match status" value="1"/>
</dbReference>
<dbReference type="PROSITE" id="PS52004">
    <property type="entry name" value="KS3_2"/>
    <property type="match status" value="1"/>
</dbReference>
<dbReference type="Gene3D" id="3.30.559.30">
    <property type="entry name" value="Nonribosomal peptide synthetase, condensation domain"/>
    <property type="match status" value="2"/>
</dbReference>
<evidence type="ECO:0000256" key="23">
    <source>
        <dbReference type="ARBA" id="ARBA00078169"/>
    </source>
</evidence>
<dbReference type="Pfam" id="PF00109">
    <property type="entry name" value="ketoacyl-synt"/>
    <property type="match status" value="1"/>
</dbReference>
<evidence type="ECO:0000256" key="11">
    <source>
        <dbReference type="ARBA" id="ARBA00023002"/>
    </source>
</evidence>
<dbReference type="GO" id="GO:0016491">
    <property type="term" value="F:oxidoreductase activity"/>
    <property type="evidence" value="ECO:0007669"/>
    <property type="project" value="UniProtKB-KW"/>
</dbReference>
<feature type="domain" description="Carrier" evidence="25">
    <location>
        <begin position="3549"/>
        <end position="3624"/>
    </location>
</feature>
<comment type="catalytic activity">
    <reaction evidence="15">
        <text>17-(4-hydroxyphenyl)heptadecanoyl-[(phenol)carboxyphthiodiolenone synthase] + 2 (S)-methylmalonyl-CoA + 3 malonyl-CoA + 5 NADPH + 10 H(+) = C35-(phenol)carboxyphthiodiolenone-[(phenol)carboxyphthiodiolenone synthase] + 5 CO2 + 5 NADP(+) + 5 CoA + 2 H2O</text>
        <dbReference type="Rhea" id="RHEA:57756"/>
        <dbReference type="Rhea" id="RHEA-COMP:14272"/>
        <dbReference type="Rhea" id="RHEA-COMP:14989"/>
        <dbReference type="ChEBI" id="CHEBI:15377"/>
        <dbReference type="ChEBI" id="CHEBI:15378"/>
        <dbReference type="ChEBI" id="CHEBI:16526"/>
        <dbReference type="ChEBI" id="CHEBI:57287"/>
        <dbReference type="ChEBI" id="CHEBI:57327"/>
        <dbReference type="ChEBI" id="CHEBI:57384"/>
        <dbReference type="ChEBI" id="CHEBI:57783"/>
        <dbReference type="ChEBI" id="CHEBI:58349"/>
        <dbReference type="ChEBI" id="CHEBI:133300"/>
        <dbReference type="ChEBI" id="CHEBI:142259"/>
        <dbReference type="EC" id="2.3.1.292"/>
    </reaction>
</comment>
<dbReference type="InterPro" id="IPR014031">
    <property type="entry name" value="Ketoacyl_synth_C"/>
</dbReference>
<keyword evidence="12" id="KW-0443">Lipid metabolism</keyword>
<dbReference type="InterPro" id="IPR014030">
    <property type="entry name" value="Ketoacyl_synth_N"/>
</dbReference>
<evidence type="ECO:0000256" key="24">
    <source>
        <dbReference type="ARBA" id="ARBA00084020"/>
    </source>
</evidence>
<dbReference type="InterPro" id="IPR036736">
    <property type="entry name" value="ACP-like_sf"/>
</dbReference>
<dbReference type="InterPro" id="IPR020845">
    <property type="entry name" value="AMP-binding_CS"/>
</dbReference>
<dbReference type="Gene3D" id="3.40.47.10">
    <property type="match status" value="1"/>
</dbReference>
<dbReference type="InterPro" id="IPR001242">
    <property type="entry name" value="Condensation_dom"/>
</dbReference>
<dbReference type="Pfam" id="PF00550">
    <property type="entry name" value="PP-binding"/>
    <property type="match status" value="3"/>
</dbReference>
<comment type="similarity">
    <text evidence="4">Belongs to the ATP-dependent AMP-binding enzyme family.</text>
</comment>
<keyword evidence="7" id="KW-0597">Phosphoprotein</keyword>
<dbReference type="GO" id="GO:0043041">
    <property type="term" value="P:amino acid activation for nonribosomal peptide biosynthetic process"/>
    <property type="evidence" value="ECO:0007669"/>
    <property type="project" value="UniProtKB-ARBA"/>
</dbReference>
<dbReference type="SMART" id="SM00823">
    <property type="entry name" value="PKS_PP"/>
    <property type="match status" value="3"/>
</dbReference>
<dbReference type="OrthoDB" id="9030879at2"/>
<dbReference type="SMART" id="SM00827">
    <property type="entry name" value="PKS_AT"/>
    <property type="match status" value="1"/>
</dbReference>
<dbReference type="NCBIfam" id="NF003417">
    <property type="entry name" value="PRK04813.1"/>
    <property type="match status" value="2"/>
</dbReference>
<dbReference type="InterPro" id="IPR016036">
    <property type="entry name" value="Malonyl_transacylase_ACP-bd"/>
</dbReference>
<dbReference type="CDD" id="cd05930">
    <property type="entry name" value="A_NRPS"/>
    <property type="match status" value="1"/>
</dbReference>
<comment type="cofactor">
    <cofactor evidence="2">
        <name>pantetheine 4'-phosphate</name>
        <dbReference type="ChEBI" id="CHEBI:47942"/>
    </cofactor>
</comment>
<keyword evidence="9" id="KW-0276">Fatty acid metabolism</keyword>
<feature type="domain" description="Ketosynthase family 3 (KS3)" evidence="26">
    <location>
        <begin position="18"/>
        <end position="443"/>
    </location>
</feature>
<evidence type="ECO:0000256" key="17">
    <source>
        <dbReference type="ARBA" id="ARBA00052119"/>
    </source>
</evidence>
<dbReference type="RefSeq" id="WP_060410423.1">
    <property type="nucleotide sequence ID" value="NZ_JAJA02000001.1"/>
</dbReference>
<dbReference type="FunFam" id="3.40.50.980:FF:000002">
    <property type="entry name" value="Enterobactin synthetase component F"/>
    <property type="match status" value="1"/>
</dbReference>
<keyword evidence="6" id="KW-0596">Phosphopantetheine</keyword>
<comment type="catalytic activity">
    <reaction evidence="16">
        <text>19-(4-hydroxyphenyl)nonadecanoyl-[(phenol)carboxyphthiodiolenone synthase] + 2 (S)-methylmalonyl-CoA + 3 malonyl-CoA + 5 NADPH + 10 H(+) = C37-(phenol)carboxyphthiodiolenone-[(phenol)carboxyphthiodiolenone synthase] + 5 CO2 + 5 NADP(+) + 5 CoA + 2 H2O</text>
        <dbReference type="Rhea" id="RHEA:57760"/>
        <dbReference type="Rhea" id="RHEA-COMP:14273"/>
        <dbReference type="Rhea" id="RHEA-COMP:14990"/>
        <dbReference type="ChEBI" id="CHEBI:15377"/>
        <dbReference type="ChEBI" id="CHEBI:15378"/>
        <dbReference type="ChEBI" id="CHEBI:16526"/>
        <dbReference type="ChEBI" id="CHEBI:57287"/>
        <dbReference type="ChEBI" id="CHEBI:57327"/>
        <dbReference type="ChEBI" id="CHEBI:57384"/>
        <dbReference type="ChEBI" id="CHEBI:57783"/>
        <dbReference type="ChEBI" id="CHEBI:58349"/>
        <dbReference type="ChEBI" id="CHEBI:133301"/>
        <dbReference type="ChEBI" id="CHEBI:142260"/>
        <dbReference type="EC" id="2.3.1.292"/>
    </reaction>
</comment>
<reference evidence="27 28" key="1">
    <citation type="journal article" date="2014" name="Genome Announc.">
        <title>Draft Genome Sequence of Lysobacter capsici AZ78, a Bacterium Antagonistic to Plant-Pathogenic Oomycetes.</title>
        <authorList>
            <person name="Puopolo G."/>
            <person name="Sonego P."/>
            <person name="Engelen K."/>
            <person name="Pertot I."/>
        </authorList>
    </citation>
    <scope>NUCLEOTIDE SEQUENCE [LARGE SCALE GENOMIC DNA]</scope>
    <source>
        <strain evidence="27 28">AZ78</strain>
    </source>
</reference>
<dbReference type="GO" id="GO:0031177">
    <property type="term" value="F:phosphopantetheine binding"/>
    <property type="evidence" value="ECO:0007669"/>
    <property type="project" value="InterPro"/>
</dbReference>
<dbReference type="Pfam" id="PF02801">
    <property type="entry name" value="Ketoacyl-synt_C"/>
    <property type="match status" value="1"/>
</dbReference>
<feature type="domain" description="Carrier" evidence="25">
    <location>
        <begin position="2478"/>
        <end position="2554"/>
    </location>
</feature>
<dbReference type="InterPro" id="IPR036291">
    <property type="entry name" value="NAD(P)-bd_dom_sf"/>
</dbReference>
<accession>A0A108U5F3</accession>
<dbReference type="InterPro" id="IPR018201">
    <property type="entry name" value="Ketoacyl_synth_AS"/>
</dbReference>
<dbReference type="Gene3D" id="1.10.1200.10">
    <property type="entry name" value="ACP-like"/>
    <property type="match status" value="3"/>
</dbReference>
<dbReference type="InterPro" id="IPR016039">
    <property type="entry name" value="Thiolase-like"/>
</dbReference>
<dbReference type="Gene3D" id="3.40.50.12780">
    <property type="entry name" value="N-terminal domain of ligase-like"/>
    <property type="match status" value="1"/>
</dbReference>
<dbReference type="InterPro" id="IPR000873">
    <property type="entry name" value="AMP-dep_synth/lig_dom"/>
</dbReference>
<evidence type="ECO:0000256" key="7">
    <source>
        <dbReference type="ARBA" id="ARBA00022553"/>
    </source>
</evidence>
<dbReference type="SUPFAM" id="SSF52777">
    <property type="entry name" value="CoA-dependent acyltransferases"/>
    <property type="match status" value="4"/>
</dbReference>
<evidence type="ECO:0000256" key="8">
    <source>
        <dbReference type="ARBA" id="ARBA00022679"/>
    </source>
</evidence>
<dbReference type="PROSITE" id="PS00606">
    <property type="entry name" value="KS3_1"/>
    <property type="match status" value="1"/>
</dbReference>
<comment type="cofactor">
    <cofactor evidence="1">
        <name>NADP(+)</name>
        <dbReference type="ChEBI" id="CHEBI:58349"/>
    </cofactor>
</comment>
<dbReference type="InterPro" id="IPR006162">
    <property type="entry name" value="Ppantetheine_attach_site"/>
</dbReference>
<dbReference type="CDD" id="cd19531">
    <property type="entry name" value="LCL_NRPS-like"/>
    <property type="match status" value="1"/>
</dbReference>
<dbReference type="Pfam" id="PF08659">
    <property type="entry name" value="KR"/>
    <property type="match status" value="1"/>
</dbReference>
<dbReference type="PROSITE" id="PS00455">
    <property type="entry name" value="AMP_BINDING"/>
    <property type="match status" value="2"/>
</dbReference>
<dbReference type="GO" id="GO:0034081">
    <property type="term" value="C:polyketide synthase complex"/>
    <property type="evidence" value="ECO:0007669"/>
    <property type="project" value="UniProtKB-ARBA"/>
</dbReference>
<dbReference type="SUPFAM" id="SSF56801">
    <property type="entry name" value="Acetyl-CoA synthetase-like"/>
    <property type="match status" value="2"/>
</dbReference>
<evidence type="ECO:0000256" key="9">
    <source>
        <dbReference type="ARBA" id="ARBA00022832"/>
    </source>
</evidence>
<name>A0A108U5F3_9GAMM</name>
<dbReference type="Pfam" id="PF00698">
    <property type="entry name" value="Acyl_transf_1"/>
    <property type="match status" value="1"/>
</dbReference>
<evidence type="ECO:0000256" key="20">
    <source>
        <dbReference type="ARBA" id="ARBA00066974"/>
    </source>
</evidence>
<dbReference type="SMART" id="SM00822">
    <property type="entry name" value="PKS_KR"/>
    <property type="match status" value="1"/>
</dbReference>
<evidence type="ECO:0000256" key="10">
    <source>
        <dbReference type="ARBA" id="ARBA00022857"/>
    </source>
</evidence>
<evidence type="ECO:0000256" key="6">
    <source>
        <dbReference type="ARBA" id="ARBA00022450"/>
    </source>
</evidence>
<comment type="catalytic activity">
    <reaction evidence="17">
        <text>docosanoyl-[(phenol)carboxyphthiodiolenone synthase] + 2 (S)-methylmalonyl-CoA + 3 malonyl-CoA + 5 NADPH + 10 H(+) = C34-carboxyphthiodiolenone-[(phenol)carboxyphthiodiolenone synthase] + 5 CO2 + 5 NADP(+) + 5 CoA + 2 H2O</text>
        <dbReference type="Rhea" id="RHEA:57752"/>
        <dbReference type="Rhea" id="RHEA-COMP:14987"/>
        <dbReference type="Rhea" id="RHEA-COMP:14988"/>
        <dbReference type="ChEBI" id="CHEBI:15377"/>
        <dbReference type="ChEBI" id="CHEBI:15378"/>
        <dbReference type="ChEBI" id="CHEBI:16526"/>
        <dbReference type="ChEBI" id="CHEBI:57287"/>
        <dbReference type="ChEBI" id="CHEBI:57327"/>
        <dbReference type="ChEBI" id="CHEBI:57384"/>
        <dbReference type="ChEBI" id="CHEBI:57783"/>
        <dbReference type="ChEBI" id="CHEBI:58349"/>
        <dbReference type="ChEBI" id="CHEBI:142237"/>
        <dbReference type="ChEBI" id="CHEBI:142238"/>
        <dbReference type="EC" id="2.3.1.292"/>
    </reaction>
</comment>
<dbReference type="InterPro" id="IPR057326">
    <property type="entry name" value="KR_dom"/>
</dbReference>
<dbReference type="GO" id="GO:0004315">
    <property type="term" value="F:3-oxoacyl-[acyl-carrier-protein] synthase activity"/>
    <property type="evidence" value="ECO:0007669"/>
    <property type="project" value="InterPro"/>
</dbReference>
<evidence type="ECO:0000256" key="13">
    <source>
        <dbReference type="ARBA" id="ARBA00023268"/>
    </source>
</evidence>
<dbReference type="CDD" id="cd17643">
    <property type="entry name" value="A_NRPS_Cytc1-like"/>
    <property type="match status" value="1"/>
</dbReference>
<evidence type="ECO:0000256" key="4">
    <source>
        <dbReference type="ARBA" id="ARBA00006432"/>
    </source>
</evidence>
<keyword evidence="13" id="KW-0511">Multifunctional enzyme</keyword>
<dbReference type="Gene3D" id="2.30.38.10">
    <property type="entry name" value="Luciferase, Domain 3"/>
    <property type="match status" value="1"/>
</dbReference>
<dbReference type="InterPro" id="IPR020841">
    <property type="entry name" value="PKS_Beta-ketoAc_synthase_dom"/>
</dbReference>
<dbReference type="FunFam" id="3.40.50.12780:FF:000012">
    <property type="entry name" value="Non-ribosomal peptide synthetase"/>
    <property type="match status" value="2"/>
</dbReference>
<dbReference type="Gene3D" id="3.30.300.30">
    <property type="match status" value="2"/>
</dbReference>